<protein>
    <submittedName>
        <fullName evidence="6">Sugar O-acetyltransferase</fullName>
    </submittedName>
</protein>
<keyword evidence="4" id="KW-0012">Acyltransferase</keyword>
<dbReference type="AlphaFoldDB" id="A0A9E7AH56"/>
<dbReference type="KEGG" id="agh:M3I41_07895"/>
<accession>A0A9E7AH56</accession>
<dbReference type="InterPro" id="IPR001451">
    <property type="entry name" value="Hexapep"/>
</dbReference>
<feature type="domain" description="Maltose/galactoside acetyltransferase" evidence="5">
    <location>
        <begin position="18"/>
        <end position="72"/>
    </location>
</feature>
<evidence type="ECO:0000256" key="4">
    <source>
        <dbReference type="ARBA" id="ARBA00023315"/>
    </source>
</evidence>
<dbReference type="FunFam" id="2.160.10.10:FF:000025">
    <property type="entry name" value="Hexapeptide-repeat containing-acetyltransferase"/>
    <property type="match status" value="1"/>
</dbReference>
<evidence type="ECO:0000259" key="5">
    <source>
        <dbReference type="Pfam" id="PF12464"/>
    </source>
</evidence>
<dbReference type="PANTHER" id="PTHR23416:SF23">
    <property type="entry name" value="ACETYLTRANSFERASE C18B11.09C-RELATED"/>
    <property type="match status" value="1"/>
</dbReference>
<dbReference type="Proteomes" id="UP000830236">
    <property type="component" value="Chromosome"/>
</dbReference>
<dbReference type="PANTHER" id="PTHR23416">
    <property type="entry name" value="SIALIC ACID SYNTHASE-RELATED"/>
    <property type="match status" value="1"/>
</dbReference>
<dbReference type="GO" id="GO:0008374">
    <property type="term" value="F:O-acyltransferase activity"/>
    <property type="evidence" value="ECO:0007669"/>
    <property type="project" value="TreeGrafter"/>
</dbReference>
<organism evidence="6 7">
    <name type="scientific">Actinomyces graevenitzii</name>
    <dbReference type="NCBI Taxonomy" id="55565"/>
    <lineage>
        <taxon>Bacteria</taxon>
        <taxon>Bacillati</taxon>
        <taxon>Actinomycetota</taxon>
        <taxon>Actinomycetes</taxon>
        <taxon>Actinomycetales</taxon>
        <taxon>Actinomycetaceae</taxon>
        <taxon>Actinomyces</taxon>
    </lineage>
</organism>
<dbReference type="CDD" id="cd03357">
    <property type="entry name" value="LbH_MAT_GAT"/>
    <property type="match status" value="1"/>
</dbReference>
<gene>
    <name evidence="6" type="ORF">M3I41_07895</name>
</gene>
<dbReference type="InterPro" id="IPR024688">
    <property type="entry name" value="Mac_dom"/>
</dbReference>
<sequence>MSEPDAVAVEDNRSNWERMRAGQLYRVDPTDPRFNEIPARSSKLLEEYRLAFLAGEKGQADALLRQVLGDVGQGVTIRPPLAVDYGCHISVGNNVFINFGLIALDVADIVIGDYCQIGPNVQLLTPIHPLDPPTRKSGLEGGKPITIGNNVWLGGGVTVCPGVTIGDDAVVGAGSVVVKDIPAGAVAVGNPAKVIRNLYENSGQ</sequence>
<evidence type="ECO:0000313" key="6">
    <source>
        <dbReference type="EMBL" id="UQF79496.1"/>
    </source>
</evidence>
<keyword evidence="3" id="KW-0677">Repeat</keyword>
<keyword evidence="2" id="KW-0808">Transferase</keyword>
<dbReference type="InterPro" id="IPR011004">
    <property type="entry name" value="Trimer_LpxA-like_sf"/>
</dbReference>
<dbReference type="PROSITE" id="PS00101">
    <property type="entry name" value="HEXAPEP_TRANSFERASES"/>
    <property type="match status" value="1"/>
</dbReference>
<dbReference type="GO" id="GO:0005829">
    <property type="term" value="C:cytosol"/>
    <property type="evidence" value="ECO:0007669"/>
    <property type="project" value="TreeGrafter"/>
</dbReference>
<dbReference type="InterPro" id="IPR018357">
    <property type="entry name" value="Hexapep_transf_CS"/>
</dbReference>
<dbReference type="GO" id="GO:0016407">
    <property type="term" value="F:acetyltransferase activity"/>
    <property type="evidence" value="ECO:0007669"/>
    <property type="project" value="InterPro"/>
</dbReference>
<dbReference type="Pfam" id="PF12464">
    <property type="entry name" value="Mac"/>
    <property type="match status" value="1"/>
</dbReference>
<name>A0A9E7AH56_9ACTO</name>
<dbReference type="SUPFAM" id="SSF51161">
    <property type="entry name" value="Trimeric LpxA-like enzymes"/>
    <property type="match status" value="1"/>
</dbReference>
<dbReference type="Gene3D" id="2.160.10.10">
    <property type="entry name" value="Hexapeptide repeat proteins"/>
    <property type="match status" value="1"/>
</dbReference>
<dbReference type="EMBL" id="CP097095">
    <property type="protein sequence ID" value="UQF79496.1"/>
    <property type="molecule type" value="Genomic_DNA"/>
</dbReference>
<proteinExistence type="inferred from homology"/>
<reference evidence="6" key="1">
    <citation type="submission" date="2022-05" db="EMBL/GenBank/DDBJ databases">
        <title>Using nanopore sequencing to obtain complete genomes from saliva samples.</title>
        <authorList>
            <person name="Baker J.L."/>
        </authorList>
    </citation>
    <scope>NUCLEOTIDE SEQUENCE</scope>
    <source>
        <strain evidence="6">JCVI-JB-Ag32</strain>
    </source>
</reference>
<dbReference type="InterPro" id="IPR051159">
    <property type="entry name" value="Hexapeptide_acetyltransf"/>
</dbReference>
<comment type="similarity">
    <text evidence="1">Belongs to the transferase hexapeptide repeat family.</text>
</comment>
<evidence type="ECO:0000313" key="7">
    <source>
        <dbReference type="Proteomes" id="UP000830236"/>
    </source>
</evidence>
<evidence type="ECO:0000256" key="2">
    <source>
        <dbReference type="ARBA" id="ARBA00022679"/>
    </source>
</evidence>
<dbReference type="Pfam" id="PF00132">
    <property type="entry name" value="Hexapep"/>
    <property type="match status" value="1"/>
</dbReference>
<evidence type="ECO:0000256" key="3">
    <source>
        <dbReference type="ARBA" id="ARBA00022737"/>
    </source>
</evidence>
<evidence type="ECO:0000256" key="1">
    <source>
        <dbReference type="ARBA" id="ARBA00007274"/>
    </source>
</evidence>